<feature type="signal peptide" evidence="1">
    <location>
        <begin position="1"/>
        <end position="19"/>
    </location>
</feature>
<sequence length="103" mass="11428">MPFSFAVVLVMVKLPLSSAVVSNVCALGIEPRPPLPSFSTLTHSYFLSIQISCKHVCDLEFVPKACLVLNERSLRPSFRSCANIQDLNEAIRHLLTSLLWLEG</sequence>
<proteinExistence type="predicted"/>
<organism evidence="2">
    <name type="scientific">Mytilinidion resinicola</name>
    <dbReference type="NCBI Taxonomy" id="574789"/>
    <lineage>
        <taxon>Eukaryota</taxon>
        <taxon>Fungi</taxon>
        <taxon>Dikarya</taxon>
        <taxon>Ascomycota</taxon>
        <taxon>Pezizomycotina</taxon>
        <taxon>Dothideomycetes</taxon>
        <taxon>Pleosporomycetidae</taxon>
        <taxon>Mytilinidiales</taxon>
        <taxon>Mytilinidiaceae</taxon>
        <taxon>Mytilinidion</taxon>
    </lineage>
</organism>
<dbReference type="AlphaFoldDB" id="A0A6A6Y690"/>
<evidence type="ECO:0000313" key="2">
    <source>
        <dbReference type="EMBL" id="KAF2804341.1"/>
    </source>
</evidence>
<reference evidence="4" key="3">
    <citation type="submission" date="2025-04" db="UniProtKB">
        <authorList>
            <consortium name="RefSeq"/>
        </authorList>
    </citation>
    <scope>IDENTIFICATION</scope>
    <source>
        <strain evidence="4">CBS 304.34</strain>
    </source>
</reference>
<feature type="chain" id="PRO_5044628884" description="Secreted protein" evidence="1">
    <location>
        <begin position="20"/>
        <end position="103"/>
    </location>
</feature>
<evidence type="ECO:0008006" key="5">
    <source>
        <dbReference type="Google" id="ProtNLM"/>
    </source>
</evidence>
<reference evidence="4" key="2">
    <citation type="submission" date="2020-04" db="EMBL/GenBank/DDBJ databases">
        <authorList>
            <consortium name="NCBI Genome Project"/>
        </authorList>
    </citation>
    <scope>NUCLEOTIDE SEQUENCE</scope>
    <source>
        <strain evidence="4">CBS 304.34</strain>
    </source>
</reference>
<name>A0A6A6Y690_9PEZI</name>
<gene>
    <name evidence="2 4" type="ORF">BDZ99DRAFT_155342</name>
</gene>
<dbReference type="Proteomes" id="UP000504636">
    <property type="component" value="Unplaced"/>
</dbReference>
<protein>
    <recommendedName>
        <fullName evidence="5">Secreted protein</fullName>
    </recommendedName>
</protein>
<reference evidence="2 4" key="1">
    <citation type="journal article" date="2020" name="Stud. Mycol.">
        <title>101 Dothideomycetes genomes: a test case for predicting lifestyles and emergence of pathogens.</title>
        <authorList>
            <person name="Haridas S."/>
            <person name="Albert R."/>
            <person name="Binder M."/>
            <person name="Bloem J."/>
            <person name="Labutti K."/>
            <person name="Salamov A."/>
            <person name="Andreopoulos B."/>
            <person name="Baker S."/>
            <person name="Barry K."/>
            <person name="Bills G."/>
            <person name="Bluhm B."/>
            <person name="Cannon C."/>
            <person name="Castanera R."/>
            <person name="Culley D."/>
            <person name="Daum C."/>
            <person name="Ezra D."/>
            <person name="Gonzalez J."/>
            <person name="Henrissat B."/>
            <person name="Kuo A."/>
            <person name="Liang C."/>
            <person name="Lipzen A."/>
            <person name="Lutzoni F."/>
            <person name="Magnuson J."/>
            <person name="Mondo S."/>
            <person name="Nolan M."/>
            <person name="Ohm R."/>
            <person name="Pangilinan J."/>
            <person name="Park H.-J."/>
            <person name="Ramirez L."/>
            <person name="Alfaro M."/>
            <person name="Sun H."/>
            <person name="Tritt A."/>
            <person name="Yoshinaga Y."/>
            <person name="Zwiers L.-H."/>
            <person name="Turgeon B."/>
            <person name="Goodwin S."/>
            <person name="Spatafora J."/>
            <person name="Crous P."/>
            <person name="Grigoriev I."/>
        </authorList>
    </citation>
    <scope>NUCLEOTIDE SEQUENCE</scope>
    <source>
        <strain evidence="2 4">CBS 304.34</strain>
    </source>
</reference>
<dbReference type="EMBL" id="MU003714">
    <property type="protein sequence ID" value="KAF2804341.1"/>
    <property type="molecule type" value="Genomic_DNA"/>
</dbReference>
<accession>A0A6A6Y690</accession>
<keyword evidence="1" id="KW-0732">Signal</keyword>
<dbReference type="GeneID" id="54453724"/>
<evidence type="ECO:0000313" key="4">
    <source>
        <dbReference type="RefSeq" id="XP_033571305.1"/>
    </source>
</evidence>
<dbReference type="RefSeq" id="XP_033571305.1">
    <property type="nucleotide sequence ID" value="XM_033712831.1"/>
</dbReference>
<evidence type="ECO:0000313" key="3">
    <source>
        <dbReference type="Proteomes" id="UP000504636"/>
    </source>
</evidence>
<evidence type="ECO:0000256" key="1">
    <source>
        <dbReference type="SAM" id="SignalP"/>
    </source>
</evidence>
<keyword evidence="3" id="KW-1185">Reference proteome</keyword>